<evidence type="ECO:0000256" key="1">
    <source>
        <dbReference type="SAM" id="Phobius"/>
    </source>
</evidence>
<keyword evidence="1" id="KW-1133">Transmembrane helix</keyword>
<evidence type="ECO:0000313" key="2">
    <source>
        <dbReference type="EMBL" id="MPC46022.1"/>
    </source>
</evidence>
<dbReference type="EMBL" id="VSRR010007005">
    <property type="protein sequence ID" value="MPC46022.1"/>
    <property type="molecule type" value="Genomic_DNA"/>
</dbReference>
<gene>
    <name evidence="2" type="ORF">E2C01_039730</name>
</gene>
<feature type="transmembrane region" description="Helical" evidence="1">
    <location>
        <begin position="20"/>
        <end position="43"/>
    </location>
</feature>
<reference evidence="2 3" key="1">
    <citation type="submission" date="2019-05" db="EMBL/GenBank/DDBJ databases">
        <title>Another draft genome of Portunus trituberculatus and its Hox gene families provides insights of decapod evolution.</title>
        <authorList>
            <person name="Jeong J.-H."/>
            <person name="Song I."/>
            <person name="Kim S."/>
            <person name="Choi T."/>
            <person name="Kim D."/>
            <person name="Ryu S."/>
            <person name="Kim W."/>
        </authorList>
    </citation>
    <scope>NUCLEOTIDE SEQUENCE [LARGE SCALE GENOMIC DNA]</scope>
    <source>
        <tissue evidence="2">Muscle</tissue>
    </source>
</reference>
<organism evidence="2 3">
    <name type="scientific">Portunus trituberculatus</name>
    <name type="common">Swimming crab</name>
    <name type="synonym">Neptunus trituberculatus</name>
    <dbReference type="NCBI Taxonomy" id="210409"/>
    <lineage>
        <taxon>Eukaryota</taxon>
        <taxon>Metazoa</taxon>
        <taxon>Ecdysozoa</taxon>
        <taxon>Arthropoda</taxon>
        <taxon>Crustacea</taxon>
        <taxon>Multicrustacea</taxon>
        <taxon>Malacostraca</taxon>
        <taxon>Eumalacostraca</taxon>
        <taxon>Eucarida</taxon>
        <taxon>Decapoda</taxon>
        <taxon>Pleocyemata</taxon>
        <taxon>Brachyura</taxon>
        <taxon>Eubrachyura</taxon>
        <taxon>Portunoidea</taxon>
        <taxon>Portunidae</taxon>
        <taxon>Portuninae</taxon>
        <taxon>Portunus</taxon>
    </lineage>
</organism>
<dbReference type="Proteomes" id="UP000324222">
    <property type="component" value="Unassembled WGS sequence"/>
</dbReference>
<keyword evidence="1" id="KW-0472">Membrane</keyword>
<keyword evidence="1" id="KW-0812">Transmembrane</keyword>
<comment type="caution">
    <text evidence="2">The sequence shown here is derived from an EMBL/GenBank/DDBJ whole genome shotgun (WGS) entry which is preliminary data.</text>
</comment>
<keyword evidence="3" id="KW-1185">Reference proteome</keyword>
<protein>
    <submittedName>
        <fullName evidence="2">Uncharacterized protein</fullName>
    </submittedName>
</protein>
<proteinExistence type="predicted"/>
<sequence length="57" mass="6518">MLWPIVPLDIIEEYVWKAQFSFHTLVVQAILFIAILFIVIPILGPISPPKRIFGVTI</sequence>
<name>A0A5B7FHS5_PORTR</name>
<dbReference type="AlphaFoldDB" id="A0A5B7FHS5"/>
<evidence type="ECO:0000313" key="3">
    <source>
        <dbReference type="Proteomes" id="UP000324222"/>
    </source>
</evidence>
<accession>A0A5B7FHS5</accession>